<dbReference type="SMART" id="SM00421">
    <property type="entry name" value="HTH_LUXR"/>
    <property type="match status" value="1"/>
</dbReference>
<dbReference type="AlphaFoldDB" id="A0A918GU11"/>
<dbReference type="EMBL" id="BMRB01000010">
    <property type="protein sequence ID" value="GGS58428.1"/>
    <property type="molecule type" value="Genomic_DNA"/>
</dbReference>
<dbReference type="PANTHER" id="PTHR47691">
    <property type="entry name" value="REGULATOR-RELATED"/>
    <property type="match status" value="1"/>
</dbReference>
<organism evidence="3 4">
    <name type="scientific">Actinokineospora fastidiosa</name>
    <dbReference type="NCBI Taxonomy" id="1816"/>
    <lineage>
        <taxon>Bacteria</taxon>
        <taxon>Bacillati</taxon>
        <taxon>Actinomycetota</taxon>
        <taxon>Actinomycetes</taxon>
        <taxon>Pseudonocardiales</taxon>
        <taxon>Pseudonocardiaceae</taxon>
        <taxon>Actinokineospora</taxon>
    </lineage>
</organism>
<dbReference type="InterPro" id="IPR027417">
    <property type="entry name" value="P-loop_NTPase"/>
</dbReference>
<feature type="region of interest" description="Disordered" evidence="1">
    <location>
        <begin position="767"/>
        <end position="791"/>
    </location>
</feature>
<dbReference type="InterPro" id="IPR036388">
    <property type="entry name" value="WH-like_DNA-bd_sf"/>
</dbReference>
<protein>
    <submittedName>
        <fullName evidence="3">LuxR family transcriptional regulator</fullName>
    </submittedName>
</protein>
<dbReference type="Pfam" id="PF00196">
    <property type="entry name" value="GerE"/>
    <property type="match status" value="1"/>
</dbReference>
<dbReference type="Gene3D" id="1.10.10.10">
    <property type="entry name" value="Winged helix-like DNA-binding domain superfamily/Winged helix DNA-binding domain"/>
    <property type="match status" value="1"/>
</dbReference>
<dbReference type="SUPFAM" id="SSF48452">
    <property type="entry name" value="TPR-like"/>
    <property type="match status" value="1"/>
</dbReference>
<proteinExistence type="predicted"/>
<dbReference type="SUPFAM" id="SSF46894">
    <property type="entry name" value="C-terminal effector domain of the bipartite response regulators"/>
    <property type="match status" value="1"/>
</dbReference>
<dbReference type="CDD" id="cd06170">
    <property type="entry name" value="LuxR_C_like"/>
    <property type="match status" value="1"/>
</dbReference>
<dbReference type="SUPFAM" id="SSF52540">
    <property type="entry name" value="P-loop containing nucleoside triphosphate hydrolases"/>
    <property type="match status" value="1"/>
</dbReference>
<dbReference type="PRINTS" id="PR00038">
    <property type="entry name" value="HTHLUXR"/>
</dbReference>
<comment type="caution">
    <text evidence="3">The sequence shown here is derived from an EMBL/GenBank/DDBJ whole genome shotgun (WGS) entry which is preliminary data.</text>
</comment>
<gene>
    <name evidence="3" type="ORF">GCM10010171_61750</name>
</gene>
<dbReference type="GO" id="GO:0003677">
    <property type="term" value="F:DNA binding"/>
    <property type="evidence" value="ECO:0007669"/>
    <property type="project" value="InterPro"/>
</dbReference>
<dbReference type="PRINTS" id="PR00364">
    <property type="entry name" value="DISEASERSIST"/>
</dbReference>
<keyword evidence="4" id="KW-1185">Reference proteome</keyword>
<dbReference type="PROSITE" id="PS50043">
    <property type="entry name" value="HTH_LUXR_2"/>
    <property type="match status" value="1"/>
</dbReference>
<evidence type="ECO:0000313" key="4">
    <source>
        <dbReference type="Proteomes" id="UP000660680"/>
    </source>
</evidence>
<feature type="domain" description="HTH luxR-type" evidence="2">
    <location>
        <begin position="699"/>
        <end position="764"/>
    </location>
</feature>
<dbReference type="GO" id="GO:0006355">
    <property type="term" value="P:regulation of DNA-templated transcription"/>
    <property type="evidence" value="ECO:0007669"/>
    <property type="project" value="InterPro"/>
</dbReference>
<dbReference type="InterPro" id="IPR011990">
    <property type="entry name" value="TPR-like_helical_dom_sf"/>
</dbReference>
<name>A0A918GU11_9PSEU</name>
<accession>A0A918GU11</accession>
<evidence type="ECO:0000256" key="1">
    <source>
        <dbReference type="SAM" id="MobiDB-lite"/>
    </source>
</evidence>
<reference evidence="3" key="2">
    <citation type="submission" date="2020-09" db="EMBL/GenBank/DDBJ databases">
        <authorList>
            <person name="Sun Q."/>
            <person name="Ohkuma M."/>
        </authorList>
    </citation>
    <scope>NUCLEOTIDE SEQUENCE</scope>
    <source>
        <strain evidence="3">JCM 3276</strain>
    </source>
</reference>
<sequence length="791" mass="85227">MVTLITLSYGGVVMDVPRATTGYVGRRRESSAVRAALRPGCLVTLTGPGGVGKTRLATAVASQACREFADGVVFVDLTELGDGALLPDLVATRLGLHNRMGQPDAVVTALRERALLLVLDNCEHVVDAAAAFAAAVLAACPRVAILATSRQTLGAAGEQVLRVPPLAVPADDVAASPDALLRYDAVALLVQRACAVLPDFELTAENSAAVLDICRHLDGLPLAIELAAARLRSLSPHQIADRLTRRLPALAAAPRTAPERQRTLRATIDWSFALCSPAEQTLWLRASVFAGSFDLSAAERVCAGPDLPVDDVLDTVEGLIDKSVLIREDHGDIVRYRMLETLREHGRELLDASGDRARVRRLHRDWIDELTAAADANWAGNEQVGWITRLRREQANLRAALDWSISEPGEAGAALRIASRLDEYWMFFGHSVECRQWLERALAATPDDHPDRPRALAVCALHAVWHLDLDAAELLLADAEPAAADDELFGAFLTYVRALAAQIRTDTRAADLAGEAAAVFRAHGDVRRELHPLWIHGVSTGYRKGDVAEGRRSLRRMLDLCVSHGETRYRAMAQFGLAYLEVERGDVLVAEDLARQSLRSLVGIGEGSGTAYLLDALAWIADRKGEHERAAVLFGAAARVWAAIGSAPEIAVSGPHRAHKADTMAALGAERFARAHAEGRAMGADEVARFALGETEPPTDAWPGVLTRRQWEIAGLVAAGMSNRHIATRLVISQRTADTHVQNILNKLGLHNRAQIAVWFTETANAQSTADQKPQRWAAGKSATRPGVGGA</sequence>
<dbReference type="PANTHER" id="PTHR47691:SF3">
    <property type="entry name" value="HTH-TYPE TRANSCRIPTIONAL REGULATOR RV0890C-RELATED"/>
    <property type="match status" value="1"/>
</dbReference>
<dbReference type="Gene3D" id="3.40.50.300">
    <property type="entry name" value="P-loop containing nucleotide triphosphate hydrolases"/>
    <property type="match status" value="1"/>
</dbReference>
<dbReference type="InterPro" id="IPR016032">
    <property type="entry name" value="Sig_transdc_resp-reg_C-effctor"/>
</dbReference>
<reference evidence="3" key="1">
    <citation type="journal article" date="2014" name="Int. J. Syst. Evol. Microbiol.">
        <title>Complete genome sequence of Corynebacterium casei LMG S-19264T (=DSM 44701T), isolated from a smear-ripened cheese.</title>
        <authorList>
            <consortium name="US DOE Joint Genome Institute (JGI-PGF)"/>
            <person name="Walter F."/>
            <person name="Albersmeier A."/>
            <person name="Kalinowski J."/>
            <person name="Ruckert C."/>
        </authorList>
    </citation>
    <scope>NUCLEOTIDE SEQUENCE</scope>
    <source>
        <strain evidence="3">JCM 3276</strain>
    </source>
</reference>
<evidence type="ECO:0000313" key="3">
    <source>
        <dbReference type="EMBL" id="GGS58428.1"/>
    </source>
</evidence>
<evidence type="ECO:0000259" key="2">
    <source>
        <dbReference type="PROSITE" id="PS50043"/>
    </source>
</evidence>
<dbReference type="InterPro" id="IPR000792">
    <property type="entry name" value="Tscrpt_reg_LuxR_C"/>
</dbReference>
<dbReference type="Proteomes" id="UP000660680">
    <property type="component" value="Unassembled WGS sequence"/>
</dbReference>